<keyword evidence="3" id="KW-1185">Reference proteome</keyword>
<sequence length="96" mass="10536">MPPSHLPRFSPEPWLAKTQSTSWRVKMSSTATAWPVEVLLRTCASRGLCWRQRTLPGDGDPWALVPQGKGCDTLPPPAPHDLRSSWAGESGALGFR</sequence>
<dbReference type="Pfam" id="PF23701">
    <property type="entry name" value="MIAC"/>
    <property type="match status" value="1"/>
</dbReference>
<proteinExistence type="predicted"/>
<name>A0AAA9SJ59_BOVIN</name>
<dbReference type="GeneTree" id="ENSGT01150000290742"/>
<reference evidence="2" key="1">
    <citation type="submission" date="2018-03" db="EMBL/GenBank/DDBJ databases">
        <title>ARS-UCD1.2.</title>
        <authorList>
            <person name="Rosen B.D."/>
            <person name="Bickhart D.M."/>
            <person name="Koren S."/>
            <person name="Schnabel R.D."/>
            <person name="Hall R."/>
            <person name="Zimin A."/>
            <person name="Dreischer C."/>
            <person name="Schultheiss S."/>
            <person name="Schroeder S.G."/>
            <person name="Elsik C.G."/>
            <person name="Couldrey C."/>
            <person name="Liu G.E."/>
            <person name="Van Tassell C.P."/>
            <person name="Phillippy A.M."/>
            <person name="Smith T.P.L."/>
            <person name="Medrano J.F."/>
        </authorList>
    </citation>
    <scope>NUCLEOTIDE SEQUENCE [LARGE SCALE GENOMIC DNA]</scope>
    <source>
        <strain evidence="2">Hereford</strain>
    </source>
</reference>
<dbReference type="Ensembl" id="ENSBTAT00000119302.1">
    <property type="protein sequence ID" value="ENSBTAP00000082609.1"/>
    <property type="gene ID" value="ENSBTAG00000060201.1"/>
</dbReference>
<dbReference type="Proteomes" id="UP000009136">
    <property type="component" value="Chromosome 5"/>
</dbReference>
<reference evidence="2" key="2">
    <citation type="submission" date="2025-08" db="UniProtKB">
        <authorList>
            <consortium name="Ensembl"/>
        </authorList>
    </citation>
    <scope>IDENTIFICATION</scope>
    <source>
        <strain evidence="2">Hereford</strain>
    </source>
</reference>
<evidence type="ECO:0000313" key="3">
    <source>
        <dbReference type="Proteomes" id="UP000009136"/>
    </source>
</evidence>
<organism evidence="2 3">
    <name type="scientific">Bos taurus</name>
    <name type="common">Bovine</name>
    <dbReference type="NCBI Taxonomy" id="9913"/>
    <lineage>
        <taxon>Eukaryota</taxon>
        <taxon>Metazoa</taxon>
        <taxon>Chordata</taxon>
        <taxon>Craniata</taxon>
        <taxon>Vertebrata</taxon>
        <taxon>Euteleostomi</taxon>
        <taxon>Mammalia</taxon>
        <taxon>Eutheria</taxon>
        <taxon>Laurasiatheria</taxon>
        <taxon>Artiodactyla</taxon>
        <taxon>Ruminantia</taxon>
        <taxon>Pecora</taxon>
        <taxon>Bovidae</taxon>
        <taxon>Bovinae</taxon>
        <taxon>Bos</taxon>
    </lineage>
</organism>
<evidence type="ECO:0000256" key="1">
    <source>
        <dbReference type="SAM" id="MobiDB-lite"/>
    </source>
</evidence>
<evidence type="ECO:0000313" key="2">
    <source>
        <dbReference type="Ensembl" id="ENSBTAP00000082609.1"/>
    </source>
</evidence>
<feature type="region of interest" description="Disordered" evidence="1">
    <location>
        <begin position="67"/>
        <end position="96"/>
    </location>
</feature>
<dbReference type="AlphaFoldDB" id="A0AAA9SJ59"/>
<dbReference type="InterPro" id="IPR057129">
    <property type="entry name" value="MIAC"/>
</dbReference>
<reference evidence="2" key="3">
    <citation type="submission" date="2025-09" db="UniProtKB">
        <authorList>
            <consortium name="Ensembl"/>
        </authorList>
    </citation>
    <scope>IDENTIFICATION</scope>
    <source>
        <strain evidence="2">Hereford</strain>
    </source>
</reference>
<protein>
    <submittedName>
        <fullName evidence="2">Uncharacterized protein</fullName>
    </submittedName>
</protein>
<accession>A0AAA9SJ59</accession>